<sequence length="237" mass="27181">MINHKLKITTALILAILSSSCQANVFRKAEQAKTKGITEEKSQPNIVYGDLILKEQSDYLMIPVINKHNNQTRKISLYSSDYSEKEIQFYNIIFFPKKTGETHLLLKKNGIITSFDFLEKKEAGKPSTRFWLYRIIENDTNKDNKLNSQDAIIGYISDSSGKNLQQITPNNTQLISWTIVQSVGAIFLKIIEDSDNDKRFTERDKINFIKVNLNKPAIGTEIISDQIDQEIKSYILK</sequence>
<evidence type="ECO:0000313" key="2">
    <source>
        <dbReference type="EMBL" id="MBD2608741.1"/>
    </source>
</evidence>
<evidence type="ECO:0000256" key="1">
    <source>
        <dbReference type="SAM" id="SignalP"/>
    </source>
</evidence>
<keyword evidence="1" id="KW-0732">Signal</keyword>
<evidence type="ECO:0000313" key="3">
    <source>
        <dbReference type="Proteomes" id="UP000660380"/>
    </source>
</evidence>
<protein>
    <recommendedName>
        <fullName evidence="4">Lipoprotein</fullName>
    </recommendedName>
</protein>
<keyword evidence="3" id="KW-1185">Reference proteome</keyword>
<feature type="chain" id="PRO_5047445591" description="Lipoprotein" evidence="1">
    <location>
        <begin position="24"/>
        <end position="237"/>
    </location>
</feature>
<name>A0ABR8GYX6_9CYAN</name>
<comment type="caution">
    <text evidence="2">The sequence shown here is derived from an EMBL/GenBank/DDBJ whole genome shotgun (WGS) entry which is preliminary data.</text>
</comment>
<accession>A0ABR8GYX6</accession>
<feature type="signal peptide" evidence="1">
    <location>
        <begin position="1"/>
        <end position="23"/>
    </location>
</feature>
<reference evidence="2 3" key="1">
    <citation type="journal article" date="2020" name="ISME J.">
        <title>Comparative genomics reveals insights into cyanobacterial evolution and habitat adaptation.</title>
        <authorList>
            <person name="Chen M.Y."/>
            <person name="Teng W.K."/>
            <person name="Zhao L."/>
            <person name="Hu C.X."/>
            <person name="Zhou Y.K."/>
            <person name="Han B.P."/>
            <person name="Song L.R."/>
            <person name="Shu W.S."/>
        </authorList>
    </citation>
    <scope>NUCLEOTIDE SEQUENCE [LARGE SCALE GENOMIC DNA]</scope>
    <source>
        <strain evidence="2 3">FACHB-248</strain>
    </source>
</reference>
<dbReference type="EMBL" id="JACJTA010000106">
    <property type="protein sequence ID" value="MBD2608741.1"/>
    <property type="molecule type" value="Genomic_DNA"/>
</dbReference>
<organism evidence="2 3">
    <name type="scientific">Scytonema hofmannii FACHB-248</name>
    <dbReference type="NCBI Taxonomy" id="1842502"/>
    <lineage>
        <taxon>Bacteria</taxon>
        <taxon>Bacillati</taxon>
        <taxon>Cyanobacteriota</taxon>
        <taxon>Cyanophyceae</taxon>
        <taxon>Nostocales</taxon>
        <taxon>Scytonemataceae</taxon>
        <taxon>Scytonema</taxon>
    </lineage>
</organism>
<dbReference type="PROSITE" id="PS51257">
    <property type="entry name" value="PROKAR_LIPOPROTEIN"/>
    <property type="match status" value="1"/>
</dbReference>
<dbReference type="Proteomes" id="UP000660380">
    <property type="component" value="Unassembled WGS sequence"/>
</dbReference>
<gene>
    <name evidence="2" type="ORF">H6G81_30555</name>
</gene>
<proteinExistence type="predicted"/>
<evidence type="ECO:0008006" key="4">
    <source>
        <dbReference type="Google" id="ProtNLM"/>
    </source>
</evidence>